<dbReference type="Proteomes" id="UP000273143">
    <property type="component" value="Chromosome"/>
</dbReference>
<evidence type="ECO:0000313" key="2">
    <source>
        <dbReference type="EMBL" id="AZS49663.1"/>
    </source>
</evidence>
<keyword evidence="3" id="KW-1185">Reference proteome</keyword>
<dbReference type="Pfam" id="PF00583">
    <property type="entry name" value="Acetyltransf_1"/>
    <property type="match status" value="1"/>
</dbReference>
<accession>A0A3S9XB36</accession>
<gene>
    <name evidence="2" type="ORF">DM558_02200</name>
</gene>
<dbReference type="CDD" id="cd04301">
    <property type="entry name" value="NAT_SF"/>
    <property type="match status" value="1"/>
</dbReference>
<protein>
    <submittedName>
        <fullName evidence="2">N-acetyltransferase</fullName>
    </submittedName>
</protein>
<name>A0A3S9XB36_9GAMM</name>
<evidence type="ECO:0000259" key="1">
    <source>
        <dbReference type="PROSITE" id="PS51186"/>
    </source>
</evidence>
<proteinExistence type="predicted"/>
<reference evidence="3" key="1">
    <citation type="submission" date="2018-06" db="EMBL/GenBank/DDBJ databases">
        <title>Complete genome of Pseudomonas insecticola strain QZS01.</title>
        <authorList>
            <person name="Wang J."/>
            <person name="Su Q."/>
        </authorList>
    </citation>
    <scope>NUCLEOTIDE SEQUENCE [LARGE SCALE GENOMIC DNA]</scope>
    <source>
        <strain evidence="3">QZS01</strain>
    </source>
</reference>
<keyword evidence="2" id="KW-0808">Transferase</keyword>
<dbReference type="GO" id="GO:0016747">
    <property type="term" value="F:acyltransferase activity, transferring groups other than amino-acyl groups"/>
    <property type="evidence" value="ECO:0007669"/>
    <property type="project" value="InterPro"/>
</dbReference>
<dbReference type="EMBL" id="CP029822">
    <property type="protein sequence ID" value="AZS49663.1"/>
    <property type="molecule type" value="Genomic_DNA"/>
</dbReference>
<evidence type="ECO:0000313" key="3">
    <source>
        <dbReference type="Proteomes" id="UP000273143"/>
    </source>
</evidence>
<dbReference type="SUPFAM" id="SSF55729">
    <property type="entry name" value="Acyl-CoA N-acyltransferases (Nat)"/>
    <property type="match status" value="1"/>
</dbReference>
<dbReference type="AlphaFoldDB" id="A0A3S9XB36"/>
<dbReference type="RefSeq" id="WP_127161853.1">
    <property type="nucleotide sequence ID" value="NZ_CP029822.1"/>
</dbReference>
<dbReference type="PROSITE" id="PS51186">
    <property type="entry name" value="GNAT"/>
    <property type="match status" value="1"/>
</dbReference>
<feature type="domain" description="N-acetyltransferase" evidence="1">
    <location>
        <begin position="2"/>
        <end position="150"/>
    </location>
</feature>
<dbReference type="Gene3D" id="3.40.630.30">
    <property type="match status" value="1"/>
</dbReference>
<sequence>MISVREAGLSDVEAIVSLGEALQQNSSYAHKGFCTEKAAKMVALMVESDSDNAFVAEDDDEVIGYFLGGVMDEWFSDDLLGFDYSVYVVPSKRNGWAAIALFKAFEAWAKSKGAISLHVGITTNINVEGCRRLYHFLGYEDGGIFFEKRL</sequence>
<dbReference type="InterPro" id="IPR016181">
    <property type="entry name" value="Acyl_CoA_acyltransferase"/>
</dbReference>
<organism evidence="2 3">
    <name type="scientific">Entomomonas moraniae</name>
    <dbReference type="NCBI Taxonomy" id="2213226"/>
    <lineage>
        <taxon>Bacteria</taxon>
        <taxon>Pseudomonadati</taxon>
        <taxon>Pseudomonadota</taxon>
        <taxon>Gammaproteobacteria</taxon>
        <taxon>Pseudomonadales</taxon>
        <taxon>Pseudomonadaceae</taxon>
        <taxon>Entomomonas</taxon>
    </lineage>
</organism>
<dbReference type="InterPro" id="IPR000182">
    <property type="entry name" value="GNAT_dom"/>
</dbReference>
<dbReference type="KEGG" id="emo:DM558_02200"/>